<accession>A0AA39FZI7</accession>
<organism evidence="5 6">
    <name type="scientific">Microctonus hyperodae</name>
    <name type="common">Parasitoid wasp</name>
    <dbReference type="NCBI Taxonomy" id="165561"/>
    <lineage>
        <taxon>Eukaryota</taxon>
        <taxon>Metazoa</taxon>
        <taxon>Ecdysozoa</taxon>
        <taxon>Arthropoda</taxon>
        <taxon>Hexapoda</taxon>
        <taxon>Insecta</taxon>
        <taxon>Pterygota</taxon>
        <taxon>Neoptera</taxon>
        <taxon>Endopterygota</taxon>
        <taxon>Hymenoptera</taxon>
        <taxon>Apocrita</taxon>
        <taxon>Ichneumonoidea</taxon>
        <taxon>Braconidae</taxon>
        <taxon>Euphorinae</taxon>
        <taxon>Microctonus</taxon>
    </lineage>
</organism>
<sequence>MLIHVMARLNSSMSIKLTDDVISRLKSHKIITAFDFIRELIDKIIAITALPFREIGVKMCQIKVTHVTATHHLLNLLYNLTHTLSENYQKYKLIIIDSLPSLFVISSDNHDDLYALNHFANVCRFLSNEYSIPIITVNSVAIWQDSEFSLNAPSGTVLKSTTIMKPFLGKYWSNIPNTRLYIEHIHSEKRTITVWKSNNNKIGTSIEITLNNSGII</sequence>
<dbReference type="PANTHER" id="PTHR46457:SF1">
    <property type="entry name" value="DNA REPAIR PROTEIN RAD51 HOMOLOG 4"/>
    <property type="match status" value="1"/>
</dbReference>
<dbReference type="GO" id="GO:0000724">
    <property type="term" value="P:double-strand break repair via homologous recombination"/>
    <property type="evidence" value="ECO:0007669"/>
    <property type="project" value="TreeGrafter"/>
</dbReference>
<dbReference type="GO" id="GO:0000400">
    <property type="term" value="F:four-way junction DNA binding"/>
    <property type="evidence" value="ECO:0007669"/>
    <property type="project" value="TreeGrafter"/>
</dbReference>
<evidence type="ECO:0008006" key="7">
    <source>
        <dbReference type="Google" id="ProtNLM"/>
    </source>
</evidence>
<dbReference type="GO" id="GO:0007131">
    <property type="term" value="P:reciprocal meiotic recombination"/>
    <property type="evidence" value="ECO:0007669"/>
    <property type="project" value="TreeGrafter"/>
</dbReference>
<keyword evidence="2" id="KW-0539">Nucleus</keyword>
<keyword evidence="6" id="KW-1185">Reference proteome</keyword>
<protein>
    <recommendedName>
        <fullName evidence="7">DNA recombination and repair protein Rad51-like C-terminal domain-containing protein</fullName>
    </recommendedName>
</protein>
<evidence type="ECO:0000259" key="3">
    <source>
        <dbReference type="Pfam" id="PF08423"/>
    </source>
</evidence>
<dbReference type="InterPro" id="IPR027417">
    <property type="entry name" value="P-loop_NTPase"/>
</dbReference>
<comment type="subcellular location">
    <subcellularLocation>
        <location evidence="1">Nucleus</location>
    </subcellularLocation>
</comment>
<dbReference type="Pfam" id="PF08423">
    <property type="entry name" value="Rad51"/>
    <property type="match status" value="1"/>
</dbReference>
<dbReference type="GO" id="GO:0005657">
    <property type="term" value="C:replication fork"/>
    <property type="evidence" value="ECO:0007669"/>
    <property type="project" value="TreeGrafter"/>
</dbReference>
<dbReference type="InterPro" id="IPR051988">
    <property type="entry name" value="HRR_RAD51_Paralog"/>
</dbReference>
<feature type="domain" description="RAD51D N-terminal" evidence="4">
    <location>
        <begin position="6"/>
        <end position="55"/>
    </location>
</feature>
<name>A0AA39FZI7_MICHY</name>
<comment type="caution">
    <text evidence="5">The sequence shown here is derived from an EMBL/GenBank/DDBJ whole genome shotgun (WGS) entry which is preliminary data.</text>
</comment>
<dbReference type="EMBL" id="JAQQBR010000004">
    <property type="protein sequence ID" value="KAK0178740.1"/>
    <property type="molecule type" value="Genomic_DNA"/>
</dbReference>
<dbReference type="SUPFAM" id="SSF52540">
    <property type="entry name" value="P-loop containing nucleoside triphosphate hydrolases"/>
    <property type="match status" value="1"/>
</dbReference>
<evidence type="ECO:0000259" key="4">
    <source>
        <dbReference type="Pfam" id="PF21794"/>
    </source>
</evidence>
<evidence type="ECO:0000313" key="6">
    <source>
        <dbReference type="Proteomes" id="UP001168972"/>
    </source>
</evidence>
<dbReference type="AlphaFoldDB" id="A0AA39FZI7"/>
<dbReference type="Proteomes" id="UP001168972">
    <property type="component" value="Unassembled WGS sequence"/>
</dbReference>
<dbReference type="GO" id="GO:0000723">
    <property type="term" value="P:telomere maintenance"/>
    <property type="evidence" value="ECO:0007669"/>
    <property type="project" value="TreeGrafter"/>
</dbReference>
<dbReference type="GO" id="GO:0042148">
    <property type="term" value="P:DNA strand invasion"/>
    <property type="evidence" value="ECO:0007669"/>
    <property type="project" value="TreeGrafter"/>
</dbReference>
<evidence type="ECO:0000313" key="5">
    <source>
        <dbReference type="EMBL" id="KAK0178740.1"/>
    </source>
</evidence>
<dbReference type="InterPro" id="IPR013632">
    <property type="entry name" value="Rad51_C"/>
</dbReference>
<reference evidence="5" key="1">
    <citation type="journal article" date="2023" name="bioRxiv">
        <title>Scaffold-level genome assemblies of two parasitoid biocontrol wasps reveal the parthenogenesis mechanism and an associated novel virus.</title>
        <authorList>
            <person name="Inwood S."/>
            <person name="Skelly J."/>
            <person name="Guhlin J."/>
            <person name="Harrop T."/>
            <person name="Goldson S."/>
            <person name="Dearden P."/>
        </authorList>
    </citation>
    <scope>NUCLEOTIDE SEQUENCE</scope>
    <source>
        <strain evidence="5">Lincoln</strain>
        <tissue evidence="5">Whole body</tissue>
    </source>
</reference>
<feature type="domain" description="Rad51-like C-terminal" evidence="3">
    <location>
        <begin position="62"/>
        <end position="199"/>
    </location>
</feature>
<dbReference type="GO" id="GO:0005815">
    <property type="term" value="C:microtubule organizing center"/>
    <property type="evidence" value="ECO:0007669"/>
    <property type="project" value="TreeGrafter"/>
</dbReference>
<dbReference type="Gene3D" id="3.40.50.300">
    <property type="entry name" value="P-loop containing nucleotide triphosphate hydrolases"/>
    <property type="match status" value="1"/>
</dbReference>
<dbReference type="PANTHER" id="PTHR46457">
    <property type="entry name" value="DNA REPAIR PROTEIN RAD51 HOMOLOG 4"/>
    <property type="match status" value="1"/>
</dbReference>
<evidence type="ECO:0000256" key="2">
    <source>
        <dbReference type="ARBA" id="ARBA00023242"/>
    </source>
</evidence>
<reference evidence="5" key="2">
    <citation type="submission" date="2023-03" db="EMBL/GenBank/DDBJ databases">
        <authorList>
            <person name="Inwood S.N."/>
            <person name="Skelly J.G."/>
            <person name="Guhlin J."/>
            <person name="Harrop T.W.R."/>
            <person name="Goldson S.G."/>
            <person name="Dearden P.K."/>
        </authorList>
    </citation>
    <scope>NUCLEOTIDE SEQUENCE</scope>
    <source>
        <strain evidence="5">Lincoln</strain>
        <tissue evidence="5">Whole body</tissue>
    </source>
</reference>
<dbReference type="GO" id="GO:0003697">
    <property type="term" value="F:single-stranded DNA binding"/>
    <property type="evidence" value="ECO:0007669"/>
    <property type="project" value="TreeGrafter"/>
</dbReference>
<evidence type="ECO:0000256" key="1">
    <source>
        <dbReference type="ARBA" id="ARBA00004123"/>
    </source>
</evidence>
<dbReference type="InterPro" id="IPR048943">
    <property type="entry name" value="RAD51D_N"/>
</dbReference>
<dbReference type="GO" id="GO:0033063">
    <property type="term" value="C:Rad51B-Rad51C-Rad51D-XRCC2 complex"/>
    <property type="evidence" value="ECO:0007669"/>
    <property type="project" value="TreeGrafter"/>
</dbReference>
<proteinExistence type="predicted"/>
<dbReference type="GO" id="GO:0008094">
    <property type="term" value="F:ATP-dependent activity, acting on DNA"/>
    <property type="evidence" value="ECO:0007669"/>
    <property type="project" value="TreeGrafter"/>
</dbReference>
<gene>
    <name evidence="5" type="ORF">PV327_007603</name>
</gene>
<dbReference type="Pfam" id="PF21794">
    <property type="entry name" value="RAD51D_N"/>
    <property type="match status" value="1"/>
</dbReference>